<dbReference type="InterPro" id="IPR011055">
    <property type="entry name" value="Dup_hybrid_motif"/>
</dbReference>
<gene>
    <name evidence="1" type="ORF">SAMN04487772_12116</name>
</gene>
<dbReference type="OrthoDB" id="2086290at2"/>
<dbReference type="Proteomes" id="UP000199800">
    <property type="component" value="Unassembled WGS sequence"/>
</dbReference>
<proteinExistence type="predicted"/>
<evidence type="ECO:0000313" key="1">
    <source>
        <dbReference type="EMBL" id="SET44433.1"/>
    </source>
</evidence>
<dbReference type="Gene3D" id="2.70.70.10">
    <property type="entry name" value="Glucose Permease (Domain IIA)"/>
    <property type="match status" value="1"/>
</dbReference>
<organism evidence="1 2">
    <name type="scientific">[Clostridium] polysaccharolyticum</name>
    <dbReference type="NCBI Taxonomy" id="29364"/>
    <lineage>
        <taxon>Bacteria</taxon>
        <taxon>Bacillati</taxon>
        <taxon>Bacillota</taxon>
        <taxon>Clostridia</taxon>
        <taxon>Lachnospirales</taxon>
        <taxon>Lachnospiraceae</taxon>
    </lineage>
</organism>
<evidence type="ECO:0000313" key="2">
    <source>
        <dbReference type="Proteomes" id="UP000199800"/>
    </source>
</evidence>
<accession>A0A1I0EHP0</accession>
<reference evidence="1 2" key="1">
    <citation type="submission" date="2016-10" db="EMBL/GenBank/DDBJ databases">
        <authorList>
            <person name="de Groot N.N."/>
        </authorList>
    </citation>
    <scope>NUCLEOTIDE SEQUENCE [LARGE SCALE GENOMIC DNA]</scope>
    <source>
        <strain evidence="1 2">DSM 1801</strain>
    </source>
</reference>
<dbReference type="STRING" id="29364.SAMN04487772_12116"/>
<protein>
    <submittedName>
        <fullName evidence="1">Uncharacterized protein</fullName>
    </submittedName>
</protein>
<sequence length="355" mass="38857">MKRITKKSICTILSFMLVFVAAFGVNIGFVSVKTKAASYEKAWFPMSTMNLTQLAYESYSHTNSAHIDCVGSDYAIAPFTGTVKYSSSNYGVMIFQSNDKVYYADGSLDYMTVMYMHGKCLKGVGSVVSQGTNLYEISGLGSGGAYVYAKHLDLGVYRGRASTPTSYYSQFGNTYPFNALYINKSFTTSIINKGVVASGNYVNNGGPTNYSNLWKYTTDTIDTNQINVTYQTYDVSKGAWLSNVVNGSDYAGIFGHSVSAVYASLSKGNITYAVHTRGGSWLPAVTNRSDYAGIYSKPIDGIMMKTDTGKTIHYRVHLRAGYWLPYVTGYSTSDSNNGYAGDFGKEIDAIQIYLS</sequence>
<name>A0A1I0EHP0_9FIRM</name>
<dbReference type="RefSeq" id="WP_092478502.1">
    <property type="nucleotide sequence ID" value="NZ_FOHN01000021.1"/>
</dbReference>
<dbReference type="EMBL" id="FOHN01000021">
    <property type="protein sequence ID" value="SET44433.1"/>
    <property type="molecule type" value="Genomic_DNA"/>
</dbReference>
<keyword evidence="2" id="KW-1185">Reference proteome</keyword>
<dbReference type="AlphaFoldDB" id="A0A1I0EHP0"/>